<keyword evidence="6" id="KW-1185">Reference proteome</keyword>
<evidence type="ECO:0000256" key="2">
    <source>
        <dbReference type="ARBA" id="ARBA00023002"/>
    </source>
</evidence>
<feature type="signal peptide" evidence="3">
    <location>
        <begin position="1"/>
        <end position="21"/>
    </location>
</feature>
<comment type="similarity">
    <text evidence="1">Belongs to the 3-beta-HSD family.</text>
</comment>
<dbReference type="GO" id="GO:0006694">
    <property type="term" value="P:steroid biosynthetic process"/>
    <property type="evidence" value="ECO:0007669"/>
    <property type="project" value="InterPro"/>
</dbReference>
<evidence type="ECO:0000256" key="3">
    <source>
        <dbReference type="SAM" id="SignalP"/>
    </source>
</evidence>
<dbReference type="PANTHER" id="PTHR43245">
    <property type="entry name" value="BIFUNCTIONAL POLYMYXIN RESISTANCE PROTEIN ARNA"/>
    <property type="match status" value="1"/>
</dbReference>
<dbReference type="InterPro" id="IPR002225">
    <property type="entry name" value="3Beta_OHSteriod_DH/Estase"/>
</dbReference>
<dbReference type="Proteomes" id="UP001212997">
    <property type="component" value="Unassembled WGS sequence"/>
</dbReference>
<accession>A0AAD5YJP6</accession>
<keyword evidence="3" id="KW-0732">Signal</keyword>
<reference evidence="5" key="1">
    <citation type="submission" date="2022-07" db="EMBL/GenBank/DDBJ databases">
        <title>Genome Sequence of Physisporinus lineatus.</title>
        <authorList>
            <person name="Buettner E."/>
        </authorList>
    </citation>
    <scope>NUCLEOTIDE SEQUENCE</scope>
    <source>
        <strain evidence="5">VT162</strain>
    </source>
</reference>
<name>A0AAD5YJP6_9APHY</name>
<evidence type="ECO:0000313" key="6">
    <source>
        <dbReference type="Proteomes" id="UP001212997"/>
    </source>
</evidence>
<evidence type="ECO:0000259" key="4">
    <source>
        <dbReference type="Pfam" id="PF01073"/>
    </source>
</evidence>
<dbReference type="EMBL" id="JANAWD010000002">
    <property type="protein sequence ID" value="KAJ3492264.1"/>
    <property type="molecule type" value="Genomic_DNA"/>
</dbReference>
<gene>
    <name evidence="5" type="ORF">NLI96_g111</name>
</gene>
<dbReference type="PANTHER" id="PTHR43245:SF51">
    <property type="entry name" value="SHORT CHAIN DEHYDROGENASE_REDUCTASE FAMILY 42E, MEMBER 2"/>
    <property type="match status" value="1"/>
</dbReference>
<dbReference type="Pfam" id="PF01073">
    <property type="entry name" value="3Beta_HSD"/>
    <property type="match status" value="1"/>
</dbReference>
<protein>
    <recommendedName>
        <fullName evidence="4">3-beta hydroxysteroid dehydrogenase/isomerase domain-containing protein</fullName>
    </recommendedName>
</protein>
<dbReference type="InterPro" id="IPR050177">
    <property type="entry name" value="Lipid_A_modif_metabolic_enz"/>
</dbReference>
<feature type="domain" description="3-beta hydroxysteroid dehydrogenase/isomerase" evidence="4">
    <location>
        <begin position="74"/>
        <end position="366"/>
    </location>
</feature>
<evidence type="ECO:0000256" key="1">
    <source>
        <dbReference type="ARBA" id="ARBA00009219"/>
    </source>
</evidence>
<dbReference type="InterPro" id="IPR036291">
    <property type="entry name" value="NAD(P)-bd_dom_sf"/>
</dbReference>
<organism evidence="5 6">
    <name type="scientific">Meripilus lineatus</name>
    <dbReference type="NCBI Taxonomy" id="2056292"/>
    <lineage>
        <taxon>Eukaryota</taxon>
        <taxon>Fungi</taxon>
        <taxon>Dikarya</taxon>
        <taxon>Basidiomycota</taxon>
        <taxon>Agaricomycotina</taxon>
        <taxon>Agaricomycetes</taxon>
        <taxon>Polyporales</taxon>
        <taxon>Meripilaceae</taxon>
        <taxon>Meripilus</taxon>
    </lineage>
</organism>
<dbReference type="SUPFAM" id="SSF51735">
    <property type="entry name" value="NAD(P)-binding Rossmann-fold domains"/>
    <property type="match status" value="1"/>
</dbReference>
<dbReference type="GO" id="GO:0016616">
    <property type="term" value="F:oxidoreductase activity, acting on the CH-OH group of donors, NAD or NADP as acceptor"/>
    <property type="evidence" value="ECO:0007669"/>
    <property type="project" value="InterPro"/>
</dbReference>
<feature type="chain" id="PRO_5042060446" description="3-beta hydroxysteroid dehydrogenase/isomerase domain-containing protein" evidence="3">
    <location>
        <begin position="22"/>
        <end position="490"/>
    </location>
</feature>
<proteinExistence type="inferred from homology"/>
<evidence type="ECO:0000313" key="5">
    <source>
        <dbReference type="EMBL" id="KAJ3492264.1"/>
    </source>
</evidence>
<sequence length="490" mass="54236">MAIFWVTSLLVLLVTVAYVWFNDEKLNSIPPELVKLTSNRWSPGFMKRALQKAKDEKTPFRRENLPARTGRRYVVVGGAGFLGQCIVRQLLERGEDPLKIRVLDVQPPKSPSVGFVKVDISDPKAVDAAFGEPWPPEVELESELTVFHTAAVIRFWERHTSLLHLSSKVNVEGTRNIMDASIKAGASVLLYTSSSAVGTFPTKMFMWPWESYARRKGGVQVMRDGMTLPRDEDQFSAYALTKLMAERMVLGADRSVSGSGSGTSSQGKVLRTGALRPGGIIYGPGDKMLIERFVANETNVTFSPNTVIASIYVENCSLAHLLYEQRLIGIQGQTRGGVGGVQSHDSEVKKNMDIGGQAFFVTDPGPPPTTLDHHNLATIVSGGKMQTKLISPTLITAIAHLVEWYYLSRVNLEKSQRYKWACRFMPKLSGTIVMVQPSTLVTACSHLYIDDERARRRVEEGGLGYRGLCETIEGVCRSILDEQEAQGKRV</sequence>
<dbReference type="AlphaFoldDB" id="A0AAD5YJP6"/>
<keyword evidence="2" id="KW-0560">Oxidoreductase</keyword>
<comment type="caution">
    <text evidence="5">The sequence shown here is derived from an EMBL/GenBank/DDBJ whole genome shotgun (WGS) entry which is preliminary data.</text>
</comment>
<dbReference type="Gene3D" id="3.40.50.720">
    <property type="entry name" value="NAD(P)-binding Rossmann-like Domain"/>
    <property type="match status" value="1"/>
</dbReference>